<feature type="region of interest" description="Disordered" evidence="1">
    <location>
        <begin position="131"/>
        <end position="159"/>
    </location>
</feature>
<dbReference type="AlphaFoldDB" id="A0A2W7MX31"/>
<dbReference type="EMBL" id="QKZL01000024">
    <property type="protein sequence ID" value="PZX12350.1"/>
    <property type="molecule type" value="Genomic_DNA"/>
</dbReference>
<evidence type="ECO:0000313" key="2">
    <source>
        <dbReference type="EMBL" id="PZX12350.1"/>
    </source>
</evidence>
<reference evidence="2 3" key="1">
    <citation type="submission" date="2018-06" db="EMBL/GenBank/DDBJ databases">
        <title>Genomic Encyclopedia of Archaeal and Bacterial Type Strains, Phase II (KMG-II): from individual species to whole genera.</title>
        <authorList>
            <person name="Goeker M."/>
        </authorList>
    </citation>
    <scope>NUCLEOTIDE SEQUENCE [LARGE SCALE GENOMIC DNA]</scope>
    <source>
        <strain evidence="2 3">DSM 22009</strain>
    </source>
</reference>
<accession>A0A2W7MX31</accession>
<proteinExistence type="predicted"/>
<protein>
    <recommendedName>
        <fullName evidence="4">DDE family transposase</fullName>
    </recommendedName>
</protein>
<sequence>MAFVFVSCPSGAALIRVHPTNLADLGREIVAAKAMLERAKAKLGFAPASLAADKSYGTAPFLAWLLSWKVTPFVPVLDRKPQTDGKLTRDAFVYDRDRDCFICPEGHDLTYRNITVETGVKRYKPATAAPVRASLSVPTPRSDRSSASLTRRPGRQSAN</sequence>
<name>A0A2W7MX31_9RHOB</name>
<dbReference type="Proteomes" id="UP000248916">
    <property type="component" value="Unassembled WGS sequence"/>
</dbReference>
<evidence type="ECO:0000313" key="3">
    <source>
        <dbReference type="Proteomes" id="UP000248916"/>
    </source>
</evidence>
<gene>
    <name evidence="2" type="ORF">LX81_03608</name>
</gene>
<keyword evidence="3" id="KW-1185">Reference proteome</keyword>
<dbReference type="OrthoDB" id="9774608at2"/>
<evidence type="ECO:0000256" key="1">
    <source>
        <dbReference type="SAM" id="MobiDB-lite"/>
    </source>
</evidence>
<organism evidence="2 3">
    <name type="scientific">Palleronia aestuarii</name>
    <dbReference type="NCBI Taxonomy" id="568105"/>
    <lineage>
        <taxon>Bacteria</taxon>
        <taxon>Pseudomonadati</taxon>
        <taxon>Pseudomonadota</taxon>
        <taxon>Alphaproteobacteria</taxon>
        <taxon>Rhodobacterales</taxon>
        <taxon>Roseobacteraceae</taxon>
        <taxon>Palleronia</taxon>
    </lineage>
</organism>
<comment type="caution">
    <text evidence="2">The sequence shown here is derived from an EMBL/GenBank/DDBJ whole genome shotgun (WGS) entry which is preliminary data.</text>
</comment>
<evidence type="ECO:0008006" key="4">
    <source>
        <dbReference type="Google" id="ProtNLM"/>
    </source>
</evidence>